<proteinExistence type="inferred from homology"/>
<keyword evidence="6 11" id="KW-0548">Nucleotidyltransferase</keyword>
<keyword evidence="5 11" id="KW-0808">Transferase</keyword>
<evidence type="ECO:0000256" key="2">
    <source>
        <dbReference type="ARBA" id="ARBA00012418"/>
    </source>
</evidence>
<evidence type="ECO:0000256" key="6">
    <source>
        <dbReference type="ARBA" id="ARBA00022695"/>
    </source>
</evidence>
<dbReference type="Gene3D" id="3.90.940.10">
    <property type="match status" value="1"/>
</dbReference>
<evidence type="ECO:0000256" key="9">
    <source>
        <dbReference type="ARBA" id="ARBA00030998"/>
    </source>
</evidence>
<accession>A0A377HYG9</accession>
<dbReference type="InterPro" id="IPR006110">
    <property type="entry name" value="Pol_omega/Rpo6/RPB6"/>
</dbReference>
<dbReference type="GO" id="GO:0003677">
    <property type="term" value="F:DNA binding"/>
    <property type="evidence" value="ECO:0007669"/>
    <property type="project" value="InterPro"/>
</dbReference>
<dbReference type="EMBL" id="UGHH01000002">
    <property type="protein sequence ID" value="STO63252.1"/>
    <property type="molecule type" value="Genomic_DNA"/>
</dbReference>
<dbReference type="NCBIfam" id="TIGR00690">
    <property type="entry name" value="rpoZ"/>
    <property type="match status" value="1"/>
</dbReference>
<comment type="similarity">
    <text evidence="1">Belongs to the RNA polymerase subunit omega family.</text>
</comment>
<dbReference type="InterPro" id="IPR003716">
    <property type="entry name" value="DNA-dir_RNA_pol_omega"/>
</dbReference>
<evidence type="ECO:0000256" key="7">
    <source>
        <dbReference type="ARBA" id="ARBA00023163"/>
    </source>
</evidence>
<comment type="catalytic activity">
    <reaction evidence="10">
        <text>RNA(n) + a ribonucleoside 5'-triphosphate = RNA(n+1) + diphosphate</text>
        <dbReference type="Rhea" id="RHEA:21248"/>
        <dbReference type="Rhea" id="RHEA-COMP:14527"/>
        <dbReference type="Rhea" id="RHEA-COMP:17342"/>
        <dbReference type="ChEBI" id="CHEBI:33019"/>
        <dbReference type="ChEBI" id="CHEBI:61557"/>
        <dbReference type="ChEBI" id="CHEBI:140395"/>
        <dbReference type="EC" id="2.7.7.6"/>
    </reaction>
</comment>
<dbReference type="GO" id="GO:0006351">
    <property type="term" value="P:DNA-templated transcription"/>
    <property type="evidence" value="ECO:0007669"/>
    <property type="project" value="InterPro"/>
</dbReference>
<dbReference type="GO" id="GO:0003899">
    <property type="term" value="F:DNA-directed RNA polymerase activity"/>
    <property type="evidence" value="ECO:0007669"/>
    <property type="project" value="UniProtKB-EC"/>
</dbReference>
<dbReference type="InterPro" id="IPR036161">
    <property type="entry name" value="RPB6/omega-like_sf"/>
</dbReference>
<evidence type="ECO:0000256" key="10">
    <source>
        <dbReference type="ARBA" id="ARBA00048552"/>
    </source>
</evidence>
<evidence type="ECO:0000256" key="8">
    <source>
        <dbReference type="ARBA" id="ARBA00029924"/>
    </source>
</evidence>
<evidence type="ECO:0000256" key="3">
    <source>
        <dbReference type="ARBA" id="ARBA00013725"/>
    </source>
</evidence>
<keyword evidence="7" id="KW-0804">Transcription</keyword>
<dbReference type="Pfam" id="PF01192">
    <property type="entry name" value="RNA_pol_Rpb6"/>
    <property type="match status" value="1"/>
</dbReference>
<protein>
    <recommendedName>
        <fullName evidence="3">DNA-directed RNA polymerase subunit omega</fullName>
        <ecNumber evidence="2">2.7.7.6</ecNumber>
    </recommendedName>
    <alternativeName>
        <fullName evidence="9">RNA polymerase omega subunit</fullName>
    </alternativeName>
    <alternativeName>
        <fullName evidence="8">Transcriptase subunit omega</fullName>
    </alternativeName>
</protein>
<dbReference type="EC" id="2.7.7.6" evidence="2"/>
<dbReference type="AlphaFoldDB" id="A0A377HYG9"/>
<reference evidence="11 12" key="1">
    <citation type="submission" date="2018-06" db="EMBL/GenBank/DDBJ databases">
        <authorList>
            <consortium name="Pathogen Informatics"/>
            <person name="Doyle S."/>
        </authorList>
    </citation>
    <scope>NUCLEOTIDE SEQUENCE [LARGE SCALE GENOMIC DNA]</scope>
    <source>
        <strain evidence="11 12">NCTC10794</strain>
    </source>
</reference>
<evidence type="ECO:0000256" key="4">
    <source>
        <dbReference type="ARBA" id="ARBA00022478"/>
    </source>
</evidence>
<dbReference type="Proteomes" id="UP000254867">
    <property type="component" value="Unassembled WGS sequence"/>
</dbReference>
<organism evidence="11 12">
    <name type="scientific">Haemophilus parahaemolyticus</name>
    <dbReference type="NCBI Taxonomy" id="735"/>
    <lineage>
        <taxon>Bacteria</taxon>
        <taxon>Pseudomonadati</taxon>
        <taxon>Pseudomonadota</taxon>
        <taxon>Gammaproteobacteria</taxon>
        <taxon>Pasteurellales</taxon>
        <taxon>Pasteurellaceae</taxon>
        <taxon>Haemophilus</taxon>
    </lineage>
</organism>
<dbReference type="GO" id="GO:0000428">
    <property type="term" value="C:DNA-directed RNA polymerase complex"/>
    <property type="evidence" value="ECO:0007669"/>
    <property type="project" value="UniProtKB-KW"/>
</dbReference>
<evidence type="ECO:0000256" key="1">
    <source>
        <dbReference type="ARBA" id="ARBA00006711"/>
    </source>
</evidence>
<sequence length="35" mass="4053">MARVIVQEAAEIIGNRFDLILIAARRARQIQFLKQ</sequence>
<keyword evidence="4 11" id="KW-0240">DNA-directed RNA polymerase</keyword>
<name>A0A377HYG9_HAEPH</name>
<evidence type="ECO:0000256" key="5">
    <source>
        <dbReference type="ARBA" id="ARBA00022679"/>
    </source>
</evidence>
<evidence type="ECO:0000313" key="12">
    <source>
        <dbReference type="Proteomes" id="UP000254867"/>
    </source>
</evidence>
<evidence type="ECO:0000313" key="11">
    <source>
        <dbReference type="EMBL" id="STO63252.1"/>
    </source>
</evidence>
<gene>
    <name evidence="11" type="primary">rpoZ_1</name>
    <name evidence="11" type="ORF">NCTC10794_00263</name>
</gene>
<dbReference type="SUPFAM" id="SSF63562">
    <property type="entry name" value="RPB6/omega subunit-like"/>
    <property type="match status" value="1"/>
</dbReference>